<comment type="caution">
    <text evidence="2">The sequence shown here is derived from an EMBL/GenBank/DDBJ whole genome shotgun (WGS) entry which is preliminary data.</text>
</comment>
<dbReference type="PANTHER" id="PTHR43459:SF1">
    <property type="entry name" value="EG:BACN32G11.4 PROTEIN"/>
    <property type="match status" value="1"/>
</dbReference>
<dbReference type="EMBL" id="JAVHJO010000008">
    <property type="protein sequence ID" value="KAK6538228.1"/>
    <property type="molecule type" value="Genomic_DNA"/>
</dbReference>
<sequence length="323" mass="36236">MPQSISVWNCIVFFTFAFWLQYITQRPNLIPEFPTAMAAPVEYLKVTKVTPGYWRATFNNPPTNLWGPETSLAVWKLLDDLEKDDSVRVVVFDSAAPNFFVMHLDVTQGIETMVPPGRRWANLVQRLSQSPVVSLAAIRGRARGLGSEFALACDMRFASKEKGIIGQPEVGAGLIPGGGGPEWLPRIVGRSRALEIIIGSDDFDASTAELYGYINRAIPDAEFEEWVDKFARRIGAFPKYAVASMKATVNVRSGLPTGSEFEQSWSTFIDVCQQDETKKRMGKLMEWGIQQDSQCERELGKFIGMLDTHPDWKPEKKTPHEDL</sequence>
<name>A0AAV9X8G4_9PEZI</name>
<dbReference type="PANTHER" id="PTHR43459">
    <property type="entry name" value="ENOYL-COA HYDRATASE"/>
    <property type="match status" value="1"/>
</dbReference>
<organism evidence="2 3">
    <name type="scientific">Orbilia ellipsospora</name>
    <dbReference type="NCBI Taxonomy" id="2528407"/>
    <lineage>
        <taxon>Eukaryota</taxon>
        <taxon>Fungi</taxon>
        <taxon>Dikarya</taxon>
        <taxon>Ascomycota</taxon>
        <taxon>Pezizomycotina</taxon>
        <taxon>Orbiliomycetes</taxon>
        <taxon>Orbiliales</taxon>
        <taxon>Orbiliaceae</taxon>
        <taxon>Orbilia</taxon>
    </lineage>
</organism>
<protein>
    <recommendedName>
        <fullName evidence="4">Enoyl-CoA hydratase</fullName>
    </recommendedName>
</protein>
<keyword evidence="1" id="KW-0472">Membrane</keyword>
<keyword evidence="1" id="KW-1133">Transmembrane helix</keyword>
<dbReference type="AlphaFoldDB" id="A0AAV9X8G4"/>
<keyword evidence="1" id="KW-0812">Transmembrane</keyword>
<accession>A0AAV9X8G4</accession>
<dbReference type="Proteomes" id="UP001365542">
    <property type="component" value="Unassembled WGS sequence"/>
</dbReference>
<evidence type="ECO:0000256" key="1">
    <source>
        <dbReference type="SAM" id="Phobius"/>
    </source>
</evidence>
<dbReference type="InterPro" id="IPR029045">
    <property type="entry name" value="ClpP/crotonase-like_dom_sf"/>
</dbReference>
<dbReference type="Pfam" id="PF00378">
    <property type="entry name" value="ECH_1"/>
    <property type="match status" value="1"/>
</dbReference>
<dbReference type="Gene3D" id="3.90.226.10">
    <property type="entry name" value="2-enoyl-CoA Hydratase, Chain A, domain 1"/>
    <property type="match status" value="1"/>
</dbReference>
<dbReference type="SUPFAM" id="SSF52096">
    <property type="entry name" value="ClpP/crotonase"/>
    <property type="match status" value="1"/>
</dbReference>
<evidence type="ECO:0008006" key="4">
    <source>
        <dbReference type="Google" id="ProtNLM"/>
    </source>
</evidence>
<reference evidence="2 3" key="1">
    <citation type="submission" date="2019-10" db="EMBL/GenBank/DDBJ databases">
        <authorList>
            <person name="Palmer J.M."/>
        </authorList>
    </citation>
    <scope>NUCLEOTIDE SEQUENCE [LARGE SCALE GENOMIC DNA]</scope>
    <source>
        <strain evidence="2 3">TWF694</strain>
    </source>
</reference>
<gene>
    <name evidence="2" type="ORF">TWF694_011107</name>
</gene>
<dbReference type="InterPro" id="IPR001753">
    <property type="entry name" value="Enoyl-CoA_hydra/iso"/>
</dbReference>
<dbReference type="CDD" id="cd06558">
    <property type="entry name" value="crotonase-like"/>
    <property type="match status" value="1"/>
</dbReference>
<evidence type="ECO:0000313" key="2">
    <source>
        <dbReference type="EMBL" id="KAK6538228.1"/>
    </source>
</evidence>
<feature type="transmembrane region" description="Helical" evidence="1">
    <location>
        <begin position="6"/>
        <end position="23"/>
    </location>
</feature>
<proteinExistence type="predicted"/>
<keyword evidence="3" id="KW-1185">Reference proteome</keyword>
<evidence type="ECO:0000313" key="3">
    <source>
        <dbReference type="Proteomes" id="UP001365542"/>
    </source>
</evidence>